<dbReference type="PANTHER" id="PTHR11552:SF115">
    <property type="entry name" value="DEHYDROGENASE XPTC-RELATED"/>
    <property type="match status" value="1"/>
</dbReference>
<keyword evidence="7" id="KW-1185">Reference proteome</keyword>
<proteinExistence type="inferred from homology"/>
<reference evidence="6" key="1">
    <citation type="journal article" date="2021" name="IMA Fungus">
        <title>Genomic characterization of three marine fungi, including Emericellopsis atlantica sp. nov. with signatures of a generalist lifestyle and marine biomass degradation.</title>
        <authorList>
            <person name="Hagestad O.C."/>
            <person name="Hou L."/>
            <person name="Andersen J.H."/>
            <person name="Hansen E.H."/>
            <person name="Altermark B."/>
            <person name="Li C."/>
            <person name="Kuhnert E."/>
            <person name="Cox R.J."/>
            <person name="Crous P.W."/>
            <person name="Spatafora J.W."/>
            <person name="Lail K."/>
            <person name="Amirebrahimi M."/>
            <person name="Lipzen A."/>
            <person name="Pangilinan J."/>
            <person name="Andreopoulos W."/>
            <person name="Hayes R.D."/>
            <person name="Ng V."/>
            <person name="Grigoriev I.V."/>
            <person name="Jackson S.A."/>
            <person name="Sutton T.D.S."/>
            <person name="Dobson A.D.W."/>
            <person name="Rama T."/>
        </authorList>
    </citation>
    <scope>NUCLEOTIDE SEQUENCE</scope>
    <source>
        <strain evidence="6">TRa018bII</strain>
    </source>
</reference>
<evidence type="ECO:0000313" key="6">
    <source>
        <dbReference type="EMBL" id="KAG9232271.1"/>
    </source>
</evidence>
<dbReference type="InterPro" id="IPR036188">
    <property type="entry name" value="FAD/NAD-bd_sf"/>
</dbReference>
<feature type="binding site" evidence="2">
    <location>
        <position position="115"/>
    </location>
    <ligand>
        <name>FAD</name>
        <dbReference type="ChEBI" id="CHEBI:57692"/>
    </ligand>
</feature>
<keyword evidence="2" id="KW-0274">FAD</keyword>
<organism evidence="6 7">
    <name type="scientific">Amylocarpus encephaloides</name>
    <dbReference type="NCBI Taxonomy" id="45428"/>
    <lineage>
        <taxon>Eukaryota</taxon>
        <taxon>Fungi</taxon>
        <taxon>Dikarya</taxon>
        <taxon>Ascomycota</taxon>
        <taxon>Pezizomycotina</taxon>
        <taxon>Leotiomycetes</taxon>
        <taxon>Helotiales</taxon>
        <taxon>Helotiales incertae sedis</taxon>
        <taxon>Amylocarpus</taxon>
    </lineage>
</organism>
<dbReference type="SUPFAM" id="SSF51905">
    <property type="entry name" value="FAD/NAD(P)-binding domain"/>
    <property type="match status" value="1"/>
</dbReference>
<dbReference type="PIRSF" id="PIRSF000137">
    <property type="entry name" value="Alcohol_oxidase"/>
    <property type="match status" value="1"/>
</dbReference>
<dbReference type="SUPFAM" id="SSF54373">
    <property type="entry name" value="FAD-linked reductases, C-terminal domain"/>
    <property type="match status" value="1"/>
</dbReference>
<comment type="cofactor">
    <cofactor evidence="2">
        <name>FAD</name>
        <dbReference type="ChEBI" id="CHEBI:57692"/>
    </cofactor>
</comment>
<dbReference type="PANTHER" id="PTHR11552">
    <property type="entry name" value="GLUCOSE-METHANOL-CHOLINE GMC OXIDOREDUCTASE"/>
    <property type="match status" value="1"/>
</dbReference>
<feature type="signal peptide" evidence="3">
    <location>
        <begin position="1"/>
        <end position="18"/>
    </location>
</feature>
<dbReference type="Pfam" id="PF05199">
    <property type="entry name" value="GMC_oxred_C"/>
    <property type="match status" value="1"/>
</dbReference>
<dbReference type="Proteomes" id="UP000824998">
    <property type="component" value="Unassembled WGS sequence"/>
</dbReference>
<dbReference type="GO" id="GO:0050660">
    <property type="term" value="F:flavin adenine dinucleotide binding"/>
    <property type="evidence" value="ECO:0007669"/>
    <property type="project" value="InterPro"/>
</dbReference>
<dbReference type="Gene3D" id="3.30.560.10">
    <property type="entry name" value="Glucose Oxidase, domain 3"/>
    <property type="match status" value="1"/>
</dbReference>
<evidence type="ECO:0000256" key="2">
    <source>
        <dbReference type="PIRSR" id="PIRSR000137-2"/>
    </source>
</evidence>
<dbReference type="OrthoDB" id="269227at2759"/>
<feature type="domain" description="Glucose-methanol-choline oxidoreductase N-terminal" evidence="4">
    <location>
        <begin position="38"/>
        <end position="343"/>
    </location>
</feature>
<dbReference type="InterPro" id="IPR007867">
    <property type="entry name" value="GMC_OxRtase_C"/>
</dbReference>
<keyword evidence="2" id="KW-0285">Flavoprotein</keyword>
<sequence length="618" mass="66113">MLLPILTILLSAAAQIEARAFARNAVVIERGEASNTTYDYIIAGGGLAGLTLADRLTENLAVTVLVVEAGPFDQGEDAILVPGKYNPSAYFWFNSISPPQPGLLSQAFFVIMGKVVGGGSAINAMFMHRPAAEEMSSWETLGAKGWGFNDLLPYYKKSETFTPPDPTFAEQHNISYAASNHGSNGPIYTSYAAYDYPGGGNWWTAAMNLGQKKAVDINGGAAVGLFYFFRALNPFTGTRSYSKTGHYDRVIATRPNYHLLPSTLVSKVTFNGTRATGVEIMDPTTLVKTNAYAKKEVIVSAGGVHTPQILQLSGIGPKALLESLNIPVVVDLPGVGANFQDQPSLAIGYNFDNNLIPNGGSLADNATYLAEQQAIYDSTKKGALTMIATTGNQGLALSLQNATTNYQSIIAHAKAQNPADIYASGTHPDVLRGYAAQRAQQYAQLASKGSPVGSVFWNTGPETSIYMLKPLSRGTCNINSNDITASPVVDFRTLSDDTDLEFILALFNKNREIMQQPSIQILGPTETTPANGETDVEMLKLALRGAIQPSTAHQCCTTPMMKRKYGGVVDRKMLVYGTKGLSVVGVSMFPLTIGSAPSATLYAAAEKAADIIMKRNHT</sequence>
<dbReference type="GO" id="GO:0016614">
    <property type="term" value="F:oxidoreductase activity, acting on CH-OH group of donors"/>
    <property type="evidence" value="ECO:0007669"/>
    <property type="project" value="InterPro"/>
</dbReference>
<evidence type="ECO:0000259" key="4">
    <source>
        <dbReference type="Pfam" id="PF00732"/>
    </source>
</evidence>
<feature type="chain" id="PRO_5040331670" evidence="3">
    <location>
        <begin position="19"/>
        <end position="618"/>
    </location>
</feature>
<evidence type="ECO:0000259" key="5">
    <source>
        <dbReference type="Pfam" id="PF05199"/>
    </source>
</evidence>
<dbReference type="InterPro" id="IPR000172">
    <property type="entry name" value="GMC_OxRdtase_N"/>
</dbReference>
<accession>A0A9P7YF57</accession>
<feature type="binding site" evidence="2">
    <location>
        <position position="265"/>
    </location>
    <ligand>
        <name>FAD</name>
        <dbReference type="ChEBI" id="CHEBI:57692"/>
    </ligand>
</feature>
<dbReference type="EMBL" id="MU251557">
    <property type="protein sequence ID" value="KAG9232271.1"/>
    <property type="molecule type" value="Genomic_DNA"/>
</dbReference>
<keyword evidence="3" id="KW-0732">Signal</keyword>
<dbReference type="Gene3D" id="3.50.50.60">
    <property type="entry name" value="FAD/NAD(P)-binding domain"/>
    <property type="match status" value="1"/>
</dbReference>
<name>A0A9P7YF57_9HELO</name>
<comment type="similarity">
    <text evidence="1">Belongs to the GMC oxidoreductase family.</text>
</comment>
<comment type="caution">
    <text evidence="6">The sequence shown here is derived from an EMBL/GenBank/DDBJ whole genome shotgun (WGS) entry which is preliminary data.</text>
</comment>
<dbReference type="AlphaFoldDB" id="A0A9P7YF57"/>
<protein>
    <submittedName>
        <fullName evidence="6">Choline dehydrogenase-like protein</fullName>
    </submittedName>
</protein>
<dbReference type="GO" id="GO:0044550">
    <property type="term" value="P:secondary metabolite biosynthetic process"/>
    <property type="evidence" value="ECO:0007669"/>
    <property type="project" value="TreeGrafter"/>
</dbReference>
<dbReference type="InterPro" id="IPR012132">
    <property type="entry name" value="GMC_OxRdtase"/>
</dbReference>
<gene>
    <name evidence="6" type="ORF">BJ875DRAFT_405254</name>
</gene>
<evidence type="ECO:0000256" key="3">
    <source>
        <dbReference type="SAM" id="SignalP"/>
    </source>
</evidence>
<evidence type="ECO:0000313" key="7">
    <source>
        <dbReference type="Proteomes" id="UP000824998"/>
    </source>
</evidence>
<dbReference type="Pfam" id="PF00732">
    <property type="entry name" value="GMC_oxred_N"/>
    <property type="match status" value="1"/>
</dbReference>
<evidence type="ECO:0000256" key="1">
    <source>
        <dbReference type="ARBA" id="ARBA00010790"/>
    </source>
</evidence>
<feature type="domain" description="Glucose-methanol-choline oxidoreductase C-terminal" evidence="5">
    <location>
        <begin position="470"/>
        <end position="605"/>
    </location>
</feature>